<gene>
    <name evidence="8" type="primary">phoB-1</name>
    <name evidence="8" type="ORF">RGR602_CH02294</name>
</gene>
<evidence type="ECO:0000313" key="9">
    <source>
        <dbReference type="Proteomes" id="UP000031368"/>
    </source>
</evidence>
<proteinExistence type="predicted"/>
<dbReference type="SUPFAM" id="SSF52172">
    <property type="entry name" value="CheY-like"/>
    <property type="match status" value="1"/>
</dbReference>
<comment type="caution">
    <text evidence="4">Lacks conserved residue(s) required for the propagation of feature annotation.</text>
</comment>
<evidence type="ECO:0000313" key="8">
    <source>
        <dbReference type="EMBL" id="AJD41620.1"/>
    </source>
</evidence>
<evidence type="ECO:0000256" key="3">
    <source>
        <dbReference type="ARBA" id="ARBA00023125"/>
    </source>
</evidence>
<dbReference type="PANTHER" id="PTHR48111:SF40">
    <property type="entry name" value="PHOSPHATE REGULON TRANSCRIPTIONAL REGULATORY PROTEIN PHOB"/>
    <property type="match status" value="1"/>
</dbReference>
<dbReference type="HOGENOM" id="CLU_000445_30_4_5"/>
<dbReference type="KEGG" id="rga:RGR602_CH02294"/>
<dbReference type="InterPro" id="IPR011006">
    <property type="entry name" value="CheY-like_superfamily"/>
</dbReference>
<feature type="DNA-binding region" description="OmpR/PhoB-type" evidence="5">
    <location>
        <begin position="129"/>
        <end position="227"/>
    </location>
</feature>
<keyword evidence="2" id="KW-0902">Two-component regulatory system</keyword>
<dbReference type="Gene3D" id="3.40.50.2300">
    <property type="match status" value="1"/>
</dbReference>
<dbReference type="GO" id="GO:0000976">
    <property type="term" value="F:transcription cis-regulatory region binding"/>
    <property type="evidence" value="ECO:0007669"/>
    <property type="project" value="TreeGrafter"/>
</dbReference>
<dbReference type="GO" id="GO:0006355">
    <property type="term" value="P:regulation of DNA-templated transcription"/>
    <property type="evidence" value="ECO:0007669"/>
    <property type="project" value="InterPro"/>
</dbReference>
<dbReference type="PROSITE" id="PS51755">
    <property type="entry name" value="OMPR_PHOB"/>
    <property type="match status" value="1"/>
</dbReference>
<protein>
    <submittedName>
        <fullName evidence="8">Phosphate regulon transcriptional regulatory protein PhoB 1</fullName>
    </submittedName>
</protein>
<keyword evidence="1" id="KW-0597">Phosphoprotein</keyword>
<accession>A0A0B4X4H2</accession>
<dbReference type="GO" id="GO:0000156">
    <property type="term" value="F:phosphorelay response regulator activity"/>
    <property type="evidence" value="ECO:0007669"/>
    <property type="project" value="TreeGrafter"/>
</dbReference>
<dbReference type="SMART" id="SM00862">
    <property type="entry name" value="Trans_reg_C"/>
    <property type="match status" value="1"/>
</dbReference>
<keyword evidence="9" id="KW-1185">Reference proteome</keyword>
<dbReference type="GO" id="GO:0005829">
    <property type="term" value="C:cytosol"/>
    <property type="evidence" value="ECO:0007669"/>
    <property type="project" value="TreeGrafter"/>
</dbReference>
<evidence type="ECO:0000256" key="4">
    <source>
        <dbReference type="PROSITE-ProRule" id="PRU00169"/>
    </source>
</evidence>
<evidence type="ECO:0000259" key="6">
    <source>
        <dbReference type="PROSITE" id="PS50110"/>
    </source>
</evidence>
<dbReference type="Proteomes" id="UP000031368">
    <property type="component" value="Chromosome"/>
</dbReference>
<dbReference type="SMART" id="SM00448">
    <property type="entry name" value="REC"/>
    <property type="match status" value="1"/>
</dbReference>
<sequence>MSVRILVVEQDEDLLATLKHALETEGYLVNCLHPHASLVELVASRLPDAVIFGAPAPGSIAISTCRQFRTTGATARLPIVVLLDSAVEQDRLAVLSAGADDCLIKAVSHLELLIRLRNLLRRLNPALLESTLKVGDLTLDKNARRVHRQKKEVKLGPTEFRLLEFLMKSPGRVHSRSELRASLWGNDASVDERAVDVHIGRLRKGISFGKADKVIRTVRGAGYALGDF</sequence>
<evidence type="ECO:0000256" key="5">
    <source>
        <dbReference type="PROSITE-ProRule" id="PRU01091"/>
    </source>
</evidence>
<evidence type="ECO:0000256" key="1">
    <source>
        <dbReference type="ARBA" id="ARBA00022553"/>
    </source>
</evidence>
<organism evidence="8 9">
    <name type="scientific">Rhizobium gallicum bv. gallicum R602sp</name>
    <dbReference type="NCBI Taxonomy" id="1041138"/>
    <lineage>
        <taxon>Bacteria</taxon>
        <taxon>Pseudomonadati</taxon>
        <taxon>Pseudomonadota</taxon>
        <taxon>Alphaproteobacteria</taxon>
        <taxon>Hyphomicrobiales</taxon>
        <taxon>Rhizobiaceae</taxon>
        <taxon>Rhizobium/Agrobacterium group</taxon>
        <taxon>Rhizobium</taxon>
    </lineage>
</organism>
<dbReference type="PROSITE" id="PS50110">
    <property type="entry name" value="RESPONSE_REGULATORY"/>
    <property type="match status" value="1"/>
</dbReference>
<feature type="domain" description="OmpR/PhoB-type" evidence="7">
    <location>
        <begin position="129"/>
        <end position="227"/>
    </location>
</feature>
<dbReference type="Pfam" id="PF00486">
    <property type="entry name" value="Trans_reg_C"/>
    <property type="match status" value="1"/>
</dbReference>
<evidence type="ECO:0000256" key="2">
    <source>
        <dbReference type="ARBA" id="ARBA00023012"/>
    </source>
</evidence>
<dbReference type="InterPro" id="IPR036388">
    <property type="entry name" value="WH-like_DNA-bd_sf"/>
</dbReference>
<dbReference type="PANTHER" id="PTHR48111">
    <property type="entry name" value="REGULATOR OF RPOS"/>
    <property type="match status" value="1"/>
</dbReference>
<keyword evidence="3 5" id="KW-0238">DNA-binding</keyword>
<dbReference type="Gene3D" id="1.10.10.10">
    <property type="entry name" value="Winged helix-like DNA-binding domain superfamily/Winged helix DNA-binding domain"/>
    <property type="match status" value="1"/>
</dbReference>
<dbReference type="CDD" id="cd00383">
    <property type="entry name" value="trans_reg_C"/>
    <property type="match status" value="1"/>
</dbReference>
<dbReference type="EMBL" id="CP006877">
    <property type="protein sequence ID" value="AJD41620.1"/>
    <property type="molecule type" value="Genomic_DNA"/>
</dbReference>
<name>A0A0B4X4H2_9HYPH</name>
<dbReference type="RefSeq" id="WP_039845176.1">
    <property type="nucleotide sequence ID" value="NZ_CP006877.1"/>
</dbReference>
<dbReference type="InterPro" id="IPR001867">
    <property type="entry name" value="OmpR/PhoB-type_DNA-bd"/>
</dbReference>
<dbReference type="AlphaFoldDB" id="A0A0B4X4H2"/>
<dbReference type="GO" id="GO:0032993">
    <property type="term" value="C:protein-DNA complex"/>
    <property type="evidence" value="ECO:0007669"/>
    <property type="project" value="TreeGrafter"/>
</dbReference>
<feature type="domain" description="Response regulatory" evidence="6">
    <location>
        <begin position="4"/>
        <end position="120"/>
    </location>
</feature>
<dbReference type="SUPFAM" id="SSF46894">
    <property type="entry name" value="C-terminal effector domain of the bipartite response regulators"/>
    <property type="match status" value="1"/>
</dbReference>
<evidence type="ECO:0000259" key="7">
    <source>
        <dbReference type="PROSITE" id="PS51755"/>
    </source>
</evidence>
<dbReference type="InterPro" id="IPR016032">
    <property type="entry name" value="Sig_transdc_resp-reg_C-effctor"/>
</dbReference>
<dbReference type="Pfam" id="PF00072">
    <property type="entry name" value="Response_reg"/>
    <property type="match status" value="1"/>
</dbReference>
<dbReference type="InterPro" id="IPR001789">
    <property type="entry name" value="Sig_transdc_resp-reg_receiver"/>
</dbReference>
<dbReference type="InterPro" id="IPR039420">
    <property type="entry name" value="WalR-like"/>
</dbReference>
<reference evidence="8 9" key="1">
    <citation type="submission" date="2013-11" db="EMBL/GenBank/DDBJ databases">
        <title>Complete genome sequence of Rhizobium gallicum bv. gallicum R602.</title>
        <authorList>
            <person name="Bustos P."/>
            <person name="Santamaria R.I."/>
            <person name="Lozano L."/>
            <person name="Acosta J.L."/>
            <person name="Ormeno-Orrillo E."/>
            <person name="Rogel M.A."/>
            <person name="Romero D."/>
            <person name="Cevallos M.A."/>
            <person name="Martinez-Romero E."/>
            <person name="Gonzalez V."/>
        </authorList>
    </citation>
    <scope>NUCLEOTIDE SEQUENCE [LARGE SCALE GENOMIC DNA]</scope>
    <source>
        <strain evidence="8 9">R602</strain>
    </source>
</reference>